<evidence type="ECO:0000256" key="3">
    <source>
        <dbReference type="ARBA" id="ARBA00023002"/>
    </source>
</evidence>
<dbReference type="Gene3D" id="3.40.50.720">
    <property type="entry name" value="NAD(P)-binding Rossmann-like Domain"/>
    <property type="match status" value="1"/>
</dbReference>
<dbReference type="Proteomes" id="UP001589627">
    <property type="component" value="Unassembled WGS sequence"/>
</dbReference>
<feature type="domain" description="3-hydroxyacyl-CoA dehydrogenase C-terminal" evidence="5">
    <location>
        <begin position="185"/>
        <end position="281"/>
    </location>
</feature>
<dbReference type="SUPFAM" id="SSF51735">
    <property type="entry name" value="NAD(P)-binding Rossmann-fold domains"/>
    <property type="match status" value="1"/>
</dbReference>
<protein>
    <submittedName>
        <fullName evidence="7">3-hydroxyacyl-CoA dehydrogenase family protein</fullName>
        <ecNumber evidence="7">1.1.1.35</ecNumber>
    </submittedName>
</protein>
<evidence type="ECO:0000256" key="2">
    <source>
        <dbReference type="ARBA" id="ARBA00009463"/>
    </source>
</evidence>
<dbReference type="PANTHER" id="PTHR48075:SF5">
    <property type="entry name" value="3-HYDROXYBUTYRYL-COA DEHYDROGENASE"/>
    <property type="match status" value="1"/>
</dbReference>
<accession>A0ABV5YU72</accession>
<dbReference type="InterPro" id="IPR008927">
    <property type="entry name" value="6-PGluconate_DH-like_C_sf"/>
</dbReference>
<keyword evidence="3 7" id="KW-0560">Oxidoreductase</keyword>
<organism evidence="7 8">
    <name type="scientific">Actinoallomurus acaciae</name>
    <dbReference type="NCBI Taxonomy" id="502577"/>
    <lineage>
        <taxon>Bacteria</taxon>
        <taxon>Bacillati</taxon>
        <taxon>Actinomycetota</taxon>
        <taxon>Actinomycetes</taxon>
        <taxon>Streptosporangiales</taxon>
        <taxon>Thermomonosporaceae</taxon>
        <taxon>Actinoallomurus</taxon>
    </lineage>
</organism>
<evidence type="ECO:0000256" key="1">
    <source>
        <dbReference type="ARBA" id="ARBA00005086"/>
    </source>
</evidence>
<dbReference type="Pfam" id="PF02737">
    <property type="entry name" value="3HCDH_N"/>
    <property type="match status" value="1"/>
</dbReference>
<dbReference type="PIRSF" id="PIRSF000105">
    <property type="entry name" value="HCDH"/>
    <property type="match status" value="1"/>
</dbReference>
<evidence type="ECO:0000259" key="6">
    <source>
        <dbReference type="Pfam" id="PF02737"/>
    </source>
</evidence>
<comment type="similarity">
    <text evidence="2">Belongs to the 3-hydroxyacyl-CoA dehydrogenase family.</text>
</comment>
<name>A0ABV5YU72_9ACTN</name>
<keyword evidence="8" id="KW-1185">Reference proteome</keyword>
<dbReference type="RefSeq" id="WP_378211672.1">
    <property type="nucleotide sequence ID" value="NZ_JBHLZP010000548.1"/>
</dbReference>
<proteinExistence type="inferred from homology"/>
<dbReference type="Pfam" id="PF00725">
    <property type="entry name" value="3HCDH"/>
    <property type="match status" value="1"/>
</dbReference>
<dbReference type="PANTHER" id="PTHR48075">
    <property type="entry name" value="3-HYDROXYACYL-COA DEHYDROGENASE FAMILY PROTEIN"/>
    <property type="match status" value="1"/>
</dbReference>
<evidence type="ECO:0000259" key="5">
    <source>
        <dbReference type="Pfam" id="PF00725"/>
    </source>
</evidence>
<evidence type="ECO:0000313" key="7">
    <source>
        <dbReference type="EMBL" id="MFB9838635.1"/>
    </source>
</evidence>
<dbReference type="SUPFAM" id="SSF48179">
    <property type="entry name" value="6-phosphogluconate dehydrogenase C-terminal domain-like"/>
    <property type="match status" value="1"/>
</dbReference>
<comment type="caution">
    <text evidence="7">The sequence shown here is derived from an EMBL/GenBank/DDBJ whole genome shotgun (WGS) entry which is preliminary data.</text>
</comment>
<dbReference type="EMBL" id="JBHLZP010000548">
    <property type="protein sequence ID" value="MFB9838635.1"/>
    <property type="molecule type" value="Genomic_DNA"/>
</dbReference>
<gene>
    <name evidence="7" type="ORF">ACFFNX_41455</name>
</gene>
<dbReference type="InterPro" id="IPR006176">
    <property type="entry name" value="3-OHacyl-CoA_DH_NAD-bd"/>
</dbReference>
<dbReference type="InterPro" id="IPR013328">
    <property type="entry name" value="6PGD_dom2"/>
</dbReference>
<dbReference type="Gene3D" id="1.10.1040.10">
    <property type="entry name" value="N-(1-d-carboxylethyl)-l-norvaline Dehydrogenase, domain 2"/>
    <property type="match status" value="1"/>
</dbReference>
<dbReference type="InterPro" id="IPR022694">
    <property type="entry name" value="3-OHacyl-CoA_DH"/>
</dbReference>
<dbReference type="InterPro" id="IPR006108">
    <property type="entry name" value="3HC_DH_C"/>
</dbReference>
<feature type="domain" description="3-hydroxyacyl-CoA dehydrogenase NAD binding" evidence="6">
    <location>
        <begin position="4"/>
        <end position="182"/>
    </location>
</feature>
<dbReference type="GO" id="GO:0003857">
    <property type="term" value="F:(3S)-3-hydroxyacyl-CoA dehydrogenase (NAD+) activity"/>
    <property type="evidence" value="ECO:0007669"/>
    <property type="project" value="UniProtKB-EC"/>
</dbReference>
<reference evidence="7 8" key="1">
    <citation type="submission" date="2024-09" db="EMBL/GenBank/DDBJ databases">
        <authorList>
            <person name="Sun Q."/>
            <person name="Mori K."/>
        </authorList>
    </citation>
    <scope>NUCLEOTIDE SEQUENCE [LARGE SCALE GENOMIC DNA]</scope>
    <source>
        <strain evidence="7 8">TBRC 0563</strain>
    </source>
</reference>
<sequence>MHRMGVVGAGTMGIGVAQLFAEGGYDVVLVDTADDILERARTEIARNVRMMPLVRPSAPRRRPEEVVGRIRFTTDLTRLNRAEYVVENVTEQWEVKRPLYRELDDVCPPDACFGVNTSAIPITRVASLTGRPARVVGTHFMNPAPLMPTVEVIRGHHTSEETIERTTALLDDVGKDHVVVGDSPGFVTNRVLMLTVNEAVFLLHEGVASAAEVDRLFKECFGHAMGPLETADLIGLDTVLRSLDVLHDGFGDPKYRPCPLLRRLVDAGLLGRKTGRGFHSYEPGHAAPAIPRGDQRGD</sequence>
<dbReference type="EC" id="1.1.1.35" evidence="7"/>
<evidence type="ECO:0000256" key="4">
    <source>
        <dbReference type="SAM" id="MobiDB-lite"/>
    </source>
</evidence>
<dbReference type="InterPro" id="IPR036291">
    <property type="entry name" value="NAD(P)-bd_dom_sf"/>
</dbReference>
<comment type="pathway">
    <text evidence="1">Lipid metabolism; butanoate metabolism.</text>
</comment>
<evidence type="ECO:0000313" key="8">
    <source>
        <dbReference type="Proteomes" id="UP001589627"/>
    </source>
</evidence>
<feature type="region of interest" description="Disordered" evidence="4">
    <location>
        <begin position="279"/>
        <end position="298"/>
    </location>
</feature>